<dbReference type="EMBL" id="CP072167">
    <property type="protein sequence ID" value="QYA08038.1"/>
    <property type="molecule type" value="Genomic_DNA"/>
</dbReference>
<evidence type="ECO:0000313" key="9">
    <source>
        <dbReference type="Proteomes" id="UP000298545"/>
    </source>
</evidence>
<organism evidence="6 9">
    <name type="scientific">Agrobacterium larrymoorei</name>
    <dbReference type="NCBI Taxonomy" id="160699"/>
    <lineage>
        <taxon>Bacteria</taxon>
        <taxon>Pseudomonadati</taxon>
        <taxon>Pseudomonadota</taxon>
        <taxon>Alphaproteobacteria</taxon>
        <taxon>Hyphomicrobiales</taxon>
        <taxon>Rhizobiaceae</taxon>
        <taxon>Rhizobium/Agrobacterium group</taxon>
        <taxon>Agrobacterium</taxon>
    </lineage>
</organism>
<protein>
    <submittedName>
        <fullName evidence="6">Cold-shock protein</fullName>
    </submittedName>
    <submittedName>
        <fullName evidence="5">CspA family cold shock protein</fullName>
    </submittedName>
</protein>
<proteinExistence type="predicted"/>
<dbReference type="PROSITE" id="PS51857">
    <property type="entry name" value="CSD_2"/>
    <property type="match status" value="1"/>
</dbReference>
<sequence length="69" mass="7409">MATGTVKWFNATKGYGFIQPDDGAQDVFVHISAVERAGMSGLKDGQKISYELVQDRRSGKMSADSIVAA</sequence>
<dbReference type="Gene3D" id="2.40.50.140">
    <property type="entry name" value="Nucleic acid-binding proteins"/>
    <property type="match status" value="1"/>
</dbReference>
<dbReference type="EMBL" id="CP039691">
    <property type="protein sequence ID" value="QCI96541.1"/>
    <property type="molecule type" value="Genomic_DNA"/>
</dbReference>
<dbReference type="SMART" id="SM00357">
    <property type="entry name" value="CSP"/>
    <property type="match status" value="1"/>
</dbReference>
<reference evidence="7 10" key="2">
    <citation type="submission" date="2021-03" db="EMBL/GenBank/DDBJ databases">
        <title>Rapid diversification of plasmids in a genus of pathogenic and nitrogen fixing bacteria.</title>
        <authorList>
            <person name="Weisberg A.J."/>
            <person name="Miller M."/>
            <person name="Ream W."/>
            <person name="Grunwald N.J."/>
            <person name="Chang J.H."/>
        </authorList>
    </citation>
    <scope>NUCLEOTIDE SEQUENCE [LARGE SCALE GENOMIC DNA]</scope>
    <source>
        <strain evidence="7 10">AF3.44</strain>
    </source>
</reference>
<accession>A0A4D7DKI5</accession>
<dbReference type="PROSITE" id="PS00352">
    <property type="entry name" value="CSD_1"/>
    <property type="match status" value="1"/>
</dbReference>
<dbReference type="EMBL" id="CP124733">
    <property type="protein sequence ID" value="WHA41172.1"/>
    <property type="molecule type" value="Genomic_DNA"/>
</dbReference>
<dbReference type="SUPFAM" id="SSF50249">
    <property type="entry name" value="Nucleic acid-binding proteins"/>
    <property type="match status" value="1"/>
</dbReference>
<evidence type="ECO:0000313" key="8">
    <source>
        <dbReference type="EMBL" id="WHA41172.1"/>
    </source>
</evidence>
<dbReference type="Pfam" id="PF00313">
    <property type="entry name" value="CSD"/>
    <property type="match status" value="1"/>
</dbReference>
<dbReference type="PANTHER" id="PTHR11544">
    <property type="entry name" value="COLD SHOCK DOMAIN CONTAINING PROTEINS"/>
    <property type="match status" value="1"/>
</dbReference>
<evidence type="ECO:0000313" key="10">
    <source>
        <dbReference type="Proteomes" id="UP000826513"/>
    </source>
</evidence>
<evidence type="ECO:0000256" key="1">
    <source>
        <dbReference type="ARBA" id="ARBA00004496"/>
    </source>
</evidence>
<evidence type="ECO:0000259" key="4">
    <source>
        <dbReference type="PROSITE" id="PS51857"/>
    </source>
</evidence>
<name>A0A4D7DKI5_9HYPH</name>
<gene>
    <name evidence="6" type="ORF">CFBP5473_00535</name>
    <name evidence="8" type="ORF">CFBP5477_000540</name>
    <name evidence="7" type="ORF">J5285_04850</name>
    <name evidence="5" type="ORF">QE369_004059</name>
</gene>
<dbReference type="KEGG" id="alf:CFBP5473_00535"/>
<dbReference type="Proteomes" id="UP000298545">
    <property type="component" value="Chromosome circular"/>
</dbReference>
<dbReference type="OrthoDB" id="9801074at2"/>
<evidence type="ECO:0000313" key="7">
    <source>
        <dbReference type="EMBL" id="QYA08038.1"/>
    </source>
</evidence>
<dbReference type="PIRSF" id="PIRSF002599">
    <property type="entry name" value="Cold_shock_A"/>
    <property type="match status" value="1"/>
</dbReference>
<dbReference type="InterPro" id="IPR011129">
    <property type="entry name" value="CSD"/>
</dbReference>
<evidence type="ECO:0000313" key="6">
    <source>
        <dbReference type="EMBL" id="QCI96541.1"/>
    </source>
</evidence>
<dbReference type="CDD" id="cd04458">
    <property type="entry name" value="CSP_CDS"/>
    <property type="match status" value="1"/>
</dbReference>
<dbReference type="InterPro" id="IPR019844">
    <property type="entry name" value="CSD_CS"/>
</dbReference>
<dbReference type="FunFam" id="2.40.50.140:FF:000006">
    <property type="entry name" value="Cold shock protein CspC"/>
    <property type="match status" value="1"/>
</dbReference>
<reference evidence="8" key="3">
    <citation type="submission" date="2023-05" db="EMBL/GenBank/DDBJ databases">
        <title>Complete genome sequence of Agrobacterium larrymoorei CFBP5477.</title>
        <authorList>
            <person name="Yen H.-C."/>
            <person name="Chou L."/>
            <person name="Lin Y.-C."/>
            <person name="Lai E.-M."/>
            <person name="Kuo C.-H."/>
        </authorList>
    </citation>
    <scope>NUCLEOTIDE SEQUENCE</scope>
    <source>
        <strain evidence="8">CFBP5477</strain>
    </source>
</reference>
<dbReference type="GeneID" id="301040064"/>
<dbReference type="GO" id="GO:0005829">
    <property type="term" value="C:cytosol"/>
    <property type="evidence" value="ECO:0007669"/>
    <property type="project" value="UniProtKB-ARBA"/>
</dbReference>
<dbReference type="InterPro" id="IPR050181">
    <property type="entry name" value="Cold_shock_domain"/>
</dbReference>
<evidence type="ECO:0000256" key="2">
    <source>
        <dbReference type="ARBA" id="ARBA00022490"/>
    </source>
</evidence>
<evidence type="ECO:0000256" key="3">
    <source>
        <dbReference type="RuleBase" id="RU000408"/>
    </source>
</evidence>
<reference evidence="5" key="4">
    <citation type="submission" date="2023-08" db="EMBL/GenBank/DDBJ databases">
        <title>Functional and genomic diversity of the sorghum phyllosphere microbiome.</title>
        <authorList>
            <person name="Shade A."/>
        </authorList>
    </citation>
    <scope>NUCLEOTIDE SEQUENCE</scope>
    <source>
        <strain evidence="5">SORGH_AS_0974</strain>
    </source>
</reference>
<dbReference type="Proteomes" id="UP001255601">
    <property type="component" value="Unassembled WGS sequence"/>
</dbReference>
<dbReference type="Proteomes" id="UP000298664">
    <property type="component" value="Chromosome Circular"/>
</dbReference>
<keyword evidence="10" id="KW-1185">Reference proteome</keyword>
<keyword evidence="2" id="KW-0963">Cytoplasm</keyword>
<dbReference type="InterPro" id="IPR012340">
    <property type="entry name" value="NA-bd_OB-fold"/>
</dbReference>
<dbReference type="STRING" id="1367849.GCA_000518585_01765"/>
<evidence type="ECO:0000313" key="5">
    <source>
        <dbReference type="EMBL" id="MDR6103862.1"/>
    </source>
</evidence>
<dbReference type="Proteomes" id="UP000826513">
    <property type="component" value="Chromosome 1"/>
</dbReference>
<comment type="subcellular location">
    <subcellularLocation>
        <location evidence="1 3">Cytoplasm</location>
    </subcellularLocation>
</comment>
<dbReference type="GO" id="GO:0003676">
    <property type="term" value="F:nucleic acid binding"/>
    <property type="evidence" value="ECO:0007669"/>
    <property type="project" value="InterPro"/>
</dbReference>
<dbReference type="EMBL" id="JAVIZC010000003">
    <property type="protein sequence ID" value="MDR6103862.1"/>
    <property type="molecule type" value="Genomic_DNA"/>
</dbReference>
<dbReference type="InterPro" id="IPR002059">
    <property type="entry name" value="CSP_DNA-bd"/>
</dbReference>
<reference evidence="6 9" key="1">
    <citation type="submission" date="2019-04" db="EMBL/GenBank/DDBJ databases">
        <title>Complete genome sequence of Agrobacterium larrymoorei CFBP5473.</title>
        <authorList>
            <person name="Haryono M."/>
            <person name="Chou L."/>
            <person name="Lin Y.-C."/>
            <person name="Lai E.-M."/>
            <person name="Kuo C.-H."/>
        </authorList>
    </citation>
    <scope>NUCLEOTIDE SEQUENCE [LARGE SCALE GENOMIC DNA]</scope>
    <source>
        <strain evidence="6 9">CFBP5473</strain>
    </source>
</reference>
<dbReference type="RefSeq" id="WP_027674583.1">
    <property type="nucleotide sequence ID" value="NZ_CP039691.1"/>
</dbReference>
<dbReference type="InterPro" id="IPR012156">
    <property type="entry name" value="Cold_shock_CspA"/>
</dbReference>
<feature type="domain" description="CSD" evidence="4">
    <location>
        <begin position="1"/>
        <end position="68"/>
    </location>
</feature>
<dbReference type="AlphaFoldDB" id="A0A4D7DKI5"/>
<dbReference type="PRINTS" id="PR00050">
    <property type="entry name" value="COLDSHOCK"/>
</dbReference>